<dbReference type="Proteomes" id="UP001220256">
    <property type="component" value="Unassembled WGS sequence"/>
</dbReference>
<reference evidence="3 4" key="1">
    <citation type="journal article" date="2023" name="IMA Fungus">
        <title>Comparative genomic study of the Penicillium genus elucidates a diverse pangenome and 15 lateral gene transfer events.</title>
        <authorList>
            <person name="Petersen C."/>
            <person name="Sorensen T."/>
            <person name="Nielsen M.R."/>
            <person name="Sondergaard T.E."/>
            <person name="Sorensen J.L."/>
            <person name="Fitzpatrick D.A."/>
            <person name="Frisvad J.C."/>
            <person name="Nielsen K.L."/>
        </authorList>
    </citation>
    <scope>NUCLEOTIDE SEQUENCE [LARGE SCALE GENOMIC DNA]</scope>
    <source>
        <strain evidence="3 4">IBT 3361</strain>
    </source>
</reference>
<name>A0ABQ8WRX5_PENCH</name>
<organism evidence="3 4">
    <name type="scientific">Penicillium chrysogenum</name>
    <name type="common">Penicillium notatum</name>
    <dbReference type="NCBI Taxonomy" id="5076"/>
    <lineage>
        <taxon>Eukaryota</taxon>
        <taxon>Fungi</taxon>
        <taxon>Dikarya</taxon>
        <taxon>Ascomycota</taxon>
        <taxon>Pezizomycotina</taxon>
        <taxon>Eurotiomycetes</taxon>
        <taxon>Eurotiomycetidae</taxon>
        <taxon>Eurotiales</taxon>
        <taxon>Aspergillaceae</taxon>
        <taxon>Penicillium</taxon>
        <taxon>Penicillium chrysogenum species complex</taxon>
    </lineage>
</organism>
<proteinExistence type="predicted"/>
<feature type="signal peptide" evidence="2">
    <location>
        <begin position="1"/>
        <end position="16"/>
    </location>
</feature>
<feature type="chain" id="PRO_5046737324" evidence="2">
    <location>
        <begin position="17"/>
        <end position="125"/>
    </location>
</feature>
<dbReference type="EMBL" id="JAPVEB010000002">
    <property type="protein sequence ID" value="KAJ5275501.1"/>
    <property type="molecule type" value="Genomic_DNA"/>
</dbReference>
<protein>
    <submittedName>
        <fullName evidence="3">Uncharacterized protein</fullName>
    </submittedName>
</protein>
<evidence type="ECO:0000313" key="3">
    <source>
        <dbReference type="EMBL" id="KAJ5275501.1"/>
    </source>
</evidence>
<evidence type="ECO:0000313" key="4">
    <source>
        <dbReference type="Proteomes" id="UP001220256"/>
    </source>
</evidence>
<feature type="region of interest" description="Disordered" evidence="1">
    <location>
        <begin position="106"/>
        <end position="125"/>
    </location>
</feature>
<evidence type="ECO:0000256" key="2">
    <source>
        <dbReference type="SAM" id="SignalP"/>
    </source>
</evidence>
<keyword evidence="4" id="KW-1185">Reference proteome</keyword>
<comment type="caution">
    <text evidence="3">The sequence shown here is derived from an EMBL/GenBank/DDBJ whole genome shotgun (WGS) entry which is preliminary data.</text>
</comment>
<keyword evidence="2" id="KW-0732">Signal</keyword>
<accession>A0ABQ8WRX5</accession>
<gene>
    <name evidence="3" type="ORF">N7505_004046</name>
</gene>
<sequence>MVPIYSFVVLATLAVATEVSPECWTSIRNDTIACYNSAPITFAFDINTTAECQDWCALTISDNVGFTFGGCDPINITLPVATPAPSTSIAVTSTRVAMEISYPPRAKRGVRHHRHGPQHGNGHHH</sequence>
<evidence type="ECO:0000256" key="1">
    <source>
        <dbReference type="SAM" id="MobiDB-lite"/>
    </source>
</evidence>